<sequence length="145" mass="17905">MVKETTVLLTVRAWRNVHNHNTISYKNNAHNLAGDRNVFHNDYQKHLNQHNMNYNDLSRIGQSVHRSSLEHAQTNNYDSRHGHWDHNNYRDNYRDREDRHIHKPYKKQDYQENKQNPSPNRRRNNYGDRRNFHDKNNRRNNRNYY</sequence>
<proteinExistence type="predicted"/>
<name>A0AAV8V4P6_9CUCU</name>
<feature type="compositionally biased region" description="Polar residues" evidence="1">
    <location>
        <begin position="66"/>
        <end position="77"/>
    </location>
</feature>
<feature type="region of interest" description="Disordered" evidence="1">
    <location>
        <begin position="66"/>
        <end position="145"/>
    </location>
</feature>
<reference evidence="2 3" key="1">
    <citation type="journal article" date="2023" name="Insect Mol. Biol.">
        <title>Genome sequencing provides insights into the evolution of gene families encoding plant cell wall-degrading enzymes in longhorned beetles.</title>
        <authorList>
            <person name="Shin N.R."/>
            <person name="Okamura Y."/>
            <person name="Kirsch R."/>
            <person name="Pauchet Y."/>
        </authorList>
    </citation>
    <scope>NUCLEOTIDE SEQUENCE [LARGE SCALE GENOMIC DNA]</scope>
    <source>
        <strain evidence="2">EAD_L_NR</strain>
    </source>
</reference>
<dbReference type="AlphaFoldDB" id="A0AAV8V4P6"/>
<protein>
    <submittedName>
        <fullName evidence="2">Uncharacterized protein</fullName>
    </submittedName>
</protein>
<comment type="caution">
    <text evidence="2">The sequence shown here is derived from an EMBL/GenBank/DDBJ whole genome shotgun (WGS) entry which is preliminary data.</text>
</comment>
<keyword evidence="3" id="KW-1185">Reference proteome</keyword>
<evidence type="ECO:0000313" key="3">
    <source>
        <dbReference type="Proteomes" id="UP001159042"/>
    </source>
</evidence>
<evidence type="ECO:0000313" key="2">
    <source>
        <dbReference type="EMBL" id="KAJ8909254.1"/>
    </source>
</evidence>
<feature type="compositionally biased region" description="Basic and acidic residues" evidence="1">
    <location>
        <begin position="125"/>
        <end position="137"/>
    </location>
</feature>
<dbReference type="EMBL" id="JANEYG010000768">
    <property type="protein sequence ID" value="KAJ8909254.1"/>
    <property type="molecule type" value="Genomic_DNA"/>
</dbReference>
<evidence type="ECO:0000256" key="1">
    <source>
        <dbReference type="SAM" id="MobiDB-lite"/>
    </source>
</evidence>
<organism evidence="2 3">
    <name type="scientific">Exocentrus adspersus</name>
    <dbReference type="NCBI Taxonomy" id="1586481"/>
    <lineage>
        <taxon>Eukaryota</taxon>
        <taxon>Metazoa</taxon>
        <taxon>Ecdysozoa</taxon>
        <taxon>Arthropoda</taxon>
        <taxon>Hexapoda</taxon>
        <taxon>Insecta</taxon>
        <taxon>Pterygota</taxon>
        <taxon>Neoptera</taxon>
        <taxon>Endopterygota</taxon>
        <taxon>Coleoptera</taxon>
        <taxon>Polyphaga</taxon>
        <taxon>Cucujiformia</taxon>
        <taxon>Chrysomeloidea</taxon>
        <taxon>Cerambycidae</taxon>
        <taxon>Lamiinae</taxon>
        <taxon>Acanthocinini</taxon>
        <taxon>Exocentrus</taxon>
    </lineage>
</organism>
<accession>A0AAV8V4P6</accession>
<dbReference type="Proteomes" id="UP001159042">
    <property type="component" value="Unassembled WGS sequence"/>
</dbReference>
<feature type="compositionally biased region" description="Basic and acidic residues" evidence="1">
    <location>
        <begin position="78"/>
        <end position="112"/>
    </location>
</feature>
<gene>
    <name evidence="2" type="ORF">NQ315_013201</name>
</gene>